<dbReference type="RefSeq" id="WP_044230074.1">
    <property type="nucleotide sequence ID" value="NZ_JPOS01000101.1"/>
</dbReference>
<name>A0A098RXJ3_9BACT</name>
<evidence type="ECO:0000313" key="2">
    <source>
        <dbReference type="Proteomes" id="UP000029736"/>
    </source>
</evidence>
<dbReference type="AlphaFoldDB" id="A0A098RXJ3"/>
<comment type="caution">
    <text evidence="1">The sequence shown here is derived from an EMBL/GenBank/DDBJ whole genome shotgun (WGS) entry which is preliminary data.</text>
</comment>
<reference evidence="1 2" key="1">
    <citation type="journal article" date="2014" name="Int. J. Syst. Evol. Microbiol.">
        <title>Phaeodactylibacter xiamenensis gen. nov., sp. nov., a member of the family Saprospiraceae isolated from the marine alga Phaeodactylum tricornutum.</title>
        <authorList>
            <person name="Chen Z.Jr."/>
            <person name="Lei X."/>
            <person name="Lai Q."/>
            <person name="Li Y."/>
            <person name="Zhang B."/>
            <person name="Zhang J."/>
            <person name="Zhang H."/>
            <person name="Yang L."/>
            <person name="Zheng W."/>
            <person name="Tian Y."/>
            <person name="Yu Z."/>
            <person name="Xu H.Jr."/>
            <person name="Zheng T."/>
        </authorList>
    </citation>
    <scope>NUCLEOTIDE SEQUENCE [LARGE SCALE GENOMIC DNA]</scope>
    <source>
        <strain evidence="1 2">KD52</strain>
    </source>
</reference>
<dbReference type="Proteomes" id="UP000029736">
    <property type="component" value="Unassembled WGS sequence"/>
</dbReference>
<proteinExistence type="predicted"/>
<protein>
    <submittedName>
        <fullName evidence="1">Uncharacterized protein</fullName>
    </submittedName>
</protein>
<dbReference type="EMBL" id="JPOS01000101">
    <property type="protein sequence ID" value="KGE84894.1"/>
    <property type="molecule type" value="Genomic_DNA"/>
</dbReference>
<evidence type="ECO:0000313" key="1">
    <source>
        <dbReference type="EMBL" id="KGE84894.1"/>
    </source>
</evidence>
<organism evidence="1 2">
    <name type="scientific">Phaeodactylibacter xiamenensis</name>
    <dbReference type="NCBI Taxonomy" id="1524460"/>
    <lineage>
        <taxon>Bacteria</taxon>
        <taxon>Pseudomonadati</taxon>
        <taxon>Bacteroidota</taxon>
        <taxon>Saprospiria</taxon>
        <taxon>Saprospirales</taxon>
        <taxon>Haliscomenobacteraceae</taxon>
        <taxon>Phaeodactylibacter</taxon>
    </lineage>
</organism>
<sequence length="75" mass="8201">MKKPTPTPSELEQVADEILSGMRAELLDFLQSQANATSSSAYENSVLDLARQFAHKVATQQDGPLPKSRNAKKKS</sequence>
<gene>
    <name evidence="1" type="ORF">IX84_31010</name>
</gene>
<keyword evidence="2" id="KW-1185">Reference proteome</keyword>
<accession>A0A098RXJ3</accession>